<sequence length="197" mass="21658">MHVLFRAACAALVLSTASRSLLAQDQASEHLARFGVGVAPTWRGIGADSERRVGMFGEVLVRKPNTRVSPRLTLGIAHFGSPFEHEGRLCNPDGPCDYYAPRVTVASEAIGAEWRAWQLGPRAVLALSGYQVLSRPVQGPSLNDPGARRGVRNTVGIQAGTIVPVSRRIDIEVRYEWLAQPIESTRFFLPVLVRFNW</sequence>
<protein>
    <recommendedName>
        <fullName evidence="4">Outer membrane protein beta-barrel domain-containing protein</fullName>
    </recommendedName>
</protein>
<evidence type="ECO:0008006" key="4">
    <source>
        <dbReference type="Google" id="ProtNLM"/>
    </source>
</evidence>
<proteinExistence type="predicted"/>
<feature type="signal peptide" evidence="1">
    <location>
        <begin position="1"/>
        <end position="23"/>
    </location>
</feature>
<reference evidence="2 3" key="1">
    <citation type="journal article" date="2018" name="Nat. Biotechnol.">
        <title>A standardized bacterial taxonomy based on genome phylogeny substantially revises the tree of life.</title>
        <authorList>
            <person name="Parks D.H."/>
            <person name="Chuvochina M."/>
            <person name="Waite D.W."/>
            <person name="Rinke C."/>
            <person name="Skarshewski A."/>
            <person name="Chaumeil P.A."/>
            <person name="Hugenholtz P."/>
        </authorList>
    </citation>
    <scope>NUCLEOTIDE SEQUENCE [LARGE SCALE GENOMIC DNA]</scope>
    <source>
        <strain evidence="2">UBA8844</strain>
    </source>
</reference>
<evidence type="ECO:0000256" key="1">
    <source>
        <dbReference type="SAM" id="SignalP"/>
    </source>
</evidence>
<comment type="caution">
    <text evidence="2">The sequence shown here is derived from an EMBL/GenBank/DDBJ whole genome shotgun (WGS) entry which is preliminary data.</text>
</comment>
<evidence type="ECO:0000313" key="2">
    <source>
        <dbReference type="EMBL" id="HCT56627.1"/>
    </source>
</evidence>
<dbReference type="AlphaFoldDB" id="A0A3D4V8H2"/>
<dbReference type="EMBL" id="DPIY01000006">
    <property type="protein sequence ID" value="HCT56627.1"/>
    <property type="molecule type" value="Genomic_DNA"/>
</dbReference>
<evidence type="ECO:0000313" key="3">
    <source>
        <dbReference type="Proteomes" id="UP000264071"/>
    </source>
</evidence>
<feature type="chain" id="PRO_5017750469" description="Outer membrane protein beta-barrel domain-containing protein" evidence="1">
    <location>
        <begin position="24"/>
        <end position="197"/>
    </location>
</feature>
<keyword evidence="1" id="KW-0732">Signal</keyword>
<gene>
    <name evidence="2" type="ORF">DGD08_05360</name>
</gene>
<organism evidence="2 3">
    <name type="scientific">Gemmatimonas aurantiaca</name>
    <dbReference type="NCBI Taxonomy" id="173480"/>
    <lineage>
        <taxon>Bacteria</taxon>
        <taxon>Pseudomonadati</taxon>
        <taxon>Gemmatimonadota</taxon>
        <taxon>Gemmatimonadia</taxon>
        <taxon>Gemmatimonadales</taxon>
        <taxon>Gemmatimonadaceae</taxon>
        <taxon>Gemmatimonas</taxon>
    </lineage>
</organism>
<name>A0A3D4V8H2_9BACT</name>
<dbReference type="Proteomes" id="UP000264071">
    <property type="component" value="Unassembled WGS sequence"/>
</dbReference>
<accession>A0A3D4V8H2</accession>